<keyword evidence="1" id="KW-0732">Signal</keyword>
<sequence>MFSQEQLIKTAYRLLLGTAFFSLPALAQSDGQLWLSTSKSLYRSGNLSFKFYGETRLQDDGTDALGHFFGPTVSYRVKPWLNLGGAVKMIHFKSGDSFAKIRRPEIQATLKFKLLDRLSYSHRNRYEYFSREGRDDTERLRSRLNFSIPLKHPSLSKIYFGNEFFYRPDTGEWERNRLVPFGLTFKLPRKQSLSLFYMLEHIRRNSHDNHTLGINYSF</sequence>
<keyword evidence="3" id="KW-1185">Reference proteome</keyword>
<evidence type="ECO:0000313" key="2">
    <source>
        <dbReference type="EMBL" id="MBO1323245.1"/>
    </source>
</evidence>
<protein>
    <submittedName>
        <fullName evidence="2">DUF2490 domain-containing protein</fullName>
    </submittedName>
</protein>
<dbReference type="Pfam" id="PF10677">
    <property type="entry name" value="DUF2490"/>
    <property type="match status" value="1"/>
</dbReference>
<evidence type="ECO:0000256" key="1">
    <source>
        <dbReference type="SAM" id="SignalP"/>
    </source>
</evidence>
<gene>
    <name evidence="2" type="ORF">J3U88_32570</name>
</gene>
<dbReference type="InterPro" id="IPR019619">
    <property type="entry name" value="DUF2490"/>
</dbReference>
<evidence type="ECO:0000313" key="3">
    <source>
        <dbReference type="Proteomes" id="UP000664417"/>
    </source>
</evidence>
<feature type="signal peptide" evidence="1">
    <location>
        <begin position="1"/>
        <end position="27"/>
    </location>
</feature>
<dbReference type="RefSeq" id="WP_207863312.1">
    <property type="nucleotide sequence ID" value="NZ_JAFREP010000054.1"/>
</dbReference>
<accession>A0A8J7QS43</accession>
<dbReference type="EMBL" id="JAFREP010000054">
    <property type="protein sequence ID" value="MBO1323245.1"/>
    <property type="molecule type" value="Genomic_DNA"/>
</dbReference>
<dbReference type="AlphaFoldDB" id="A0A8J7QS43"/>
<feature type="chain" id="PRO_5035258887" evidence="1">
    <location>
        <begin position="28"/>
        <end position="218"/>
    </location>
</feature>
<organism evidence="2 3">
    <name type="scientific">Acanthopleuribacter pedis</name>
    <dbReference type="NCBI Taxonomy" id="442870"/>
    <lineage>
        <taxon>Bacteria</taxon>
        <taxon>Pseudomonadati</taxon>
        <taxon>Acidobacteriota</taxon>
        <taxon>Holophagae</taxon>
        <taxon>Acanthopleuribacterales</taxon>
        <taxon>Acanthopleuribacteraceae</taxon>
        <taxon>Acanthopleuribacter</taxon>
    </lineage>
</organism>
<comment type="caution">
    <text evidence="2">The sequence shown here is derived from an EMBL/GenBank/DDBJ whole genome shotgun (WGS) entry which is preliminary data.</text>
</comment>
<reference evidence="2" key="1">
    <citation type="submission" date="2021-03" db="EMBL/GenBank/DDBJ databases">
        <authorList>
            <person name="Wang G."/>
        </authorList>
    </citation>
    <scope>NUCLEOTIDE SEQUENCE</scope>
    <source>
        <strain evidence="2">KCTC 12899</strain>
    </source>
</reference>
<proteinExistence type="predicted"/>
<name>A0A8J7QS43_9BACT</name>
<dbReference type="Proteomes" id="UP000664417">
    <property type="component" value="Unassembled WGS sequence"/>
</dbReference>